<dbReference type="AlphaFoldDB" id="C6LJ71"/>
<keyword evidence="1" id="KW-0812">Transmembrane</keyword>
<organism evidence="2 3">
    <name type="scientific">Marvinbryantia formatexigens DSM 14469</name>
    <dbReference type="NCBI Taxonomy" id="478749"/>
    <lineage>
        <taxon>Bacteria</taxon>
        <taxon>Bacillati</taxon>
        <taxon>Bacillota</taxon>
        <taxon>Clostridia</taxon>
        <taxon>Lachnospirales</taxon>
        <taxon>Lachnospiraceae</taxon>
        <taxon>Marvinbryantia</taxon>
    </lineage>
</organism>
<protein>
    <submittedName>
        <fullName evidence="2">Uncharacterized protein</fullName>
    </submittedName>
</protein>
<keyword evidence="1" id="KW-1133">Transmembrane helix</keyword>
<keyword evidence="3" id="KW-1185">Reference proteome</keyword>
<keyword evidence="1" id="KW-0472">Membrane</keyword>
<gene>
    <name evidence="2" type="ORF">BRYFOR_08705</name>
</gene>
<proteinExistence type="predicted"/>
<name>C6LJ71_9FIRM</name>
<dbReference type="EMBL" id="ACCL02000019">
    <property type="protein sequence ID" value="EET59391.1"/>
    <property type="molecule type" value="Genomic_DNA"/>
</dbReference>
<feature type="transmembrane region" description="Helical" evidence="1">
    <location>
        <begin position="33"/>
        <end position="52"/>
    </location>
</feature>
<sequence>MILGLREFPREMLLREKQGGLKAGSGSFTGGQAGIVIAGSFCIPALLININVKIKAMKRNSTGIFESRKLPGDARQQRRYPELASERLPQILQHNSRNCCPS</sequence>
<reference evidence="2" key="1">
    <citation type="submission" date="2009-07" db="EMBL/GenBank/DDBJ databases">
        <authorList>
            <person name="Weinstock G."/>
            <person name="Sodergren E."/>
            <person name="Clifton S."/>
            <person name="Fulton L."/>
            <person name="Fulton B."/>
            <person name="Courtney L."/>
            <person name="Fronick C."/>
            <person name="Harrison M."/>
            <person name="Strong C."/>
            <person name="Farmer C."/>
            <person name="Delahaunty K."/>
            <person name="Markovic C."/>
            <person name="Hall O."/>
            <person name="Minx P."/>
            <person name="Tomlinson C."/>
            <person name="Mitreva M."/>
            <person name="Nelson J."/>
            <person name="Hou S."/>
            <person name="Wollam A."/>
            <person name="Pepin K.H."/>
            <person name="Johnson M."/>
            <person name="Bhonagiri V."/>
            <person name="Nash W.E."/>
            <person name="Warren W."/>
            <person name="Chinwalla A."/>
            <person name="Mardis E.R."/>
            <person name="Wilson R.K."/>
        </authorList>
    </citation>
    <scope>NUCLEOTIDE SEQUENCE [LARGE SCALE GENOMIC DNA]</scope>
    <source>
        <strain evidence="2">DSM 14469</strain>
    </source>
</reference>
<evidence type="ECO:0000256" key="1">
    <source>
        <dbReference type="SAM" id="Phobius"/>
    </source>
</evidence>
<evidence type="ECO:0000313" key="2">
    <source>
        <dbReference type="EMBL" id="EET59391.1"/>
    </source>
</evidence>
<evidence type="ECO:0000313" key="3">
    <source>
        <dbReference type="Proteomes" id="UP000005561"/>
    </source>
</evidence>
<comment type="caution">
    <text evidence="2">The sequence shown here is derived from an EMBL/GenBank/DDBJ whole genome shotgun (WGS) entry which is preliminary data.</text>
</comment>
<dbReference type="Proteomes" id="UP000005561">
    <property type="component" value="Unassembled WGS sequence"/>
</dbReference>
<accession>C6LJ71</accession>